<comment type="caution">
    <text evidence="6">The sequence shown here is derived from an EMBL/GenBank/DDBJ whole genome shotgun (WGS) entry which is preliminary data.</text>
</comment>
<dbReference type="RefSeq" id="WP_344747401.1">
    <property type="nucleotide sequence ID" value="NZ_BAAAWW010000126.1"/>
</dbReference>
<feature type="domain" description="HTH tetR-type" evidence="5">
    <location>
        <begin position="6"/>
        <end position="66"/>
    </location>
</feature>
<protein>
    <submittedName>
        <fullName evidence="6">TetR/AcrR family transcriptional regulator</fullName>
    </submittedName>
</protein>
<keyword evidence="3" id="KW-0804">Transcription</keyword>
<dbReference type="Gene3D" id="1.10.10.60">
    <property type="entry name" value="Homeodomain-like"/>
    <property type="match status" value="1"/>
</dbReference>
<dbReference type="PANTHER" id="PTHR47506">
    <property type="entry name" value="TRANSCRIPTIONAL REGULATORY PROTEIN"/>
    <property type="match status" value="1"/>
</dbReference>
<dbReference type="Pfam" id="PF16925">
    <property type="entry name" value="TetR_C_13"/>
    <property type="match status" value="1"/>
</dbReference>
<dbReference type="InterPro" id="IPR036271">
    <property type="entry name" value="Tet_transcr_reg_TetR-rel_C_sf"/>
</dbReference>
<reference evidence="6 7" key="1">
    <citation type="submission" date="2024-09" db="EMBL/GenBank/DDBJ databases">
        <authorList>
            <person name="Sun Q."/>
            <person name="Mori K."/>
        </authorList>
    </citation>
    <scope>NUCLEOTIDE SEQUENCE [LARGE SCALE GENOMIC DNA]</scope>
    <source>
        <strain evidence="6 7">JCM 3028</strain>
    </source>
</reference>
<dbReference type="Gene3D" id="1.10.357.10">
    <property type="entry name" value="Tetracycline Repressor, domain 2"/>
    <property type="match status" value="1"/>
</dbReference>
<dbReference type="Pfam" id="PF00440">
    <property type="entry name" value="TetR_N"/>
    <property type="match status" value="1"/>
</dbReference>
<name>A0ABV5TEG2_9ACTN</name>
<evidence type="ECO:0000256" key="2">
    <source>
        <dbReference type="ARBA" id="ARBA00023125"/>
    </source>
</evidence>
<accession>A0ABV5TEG2</accession>
<evidence type="ECO:0000256" key="3">
    <source>
        <dbReference type="ARBA" id="ARBA00023163"/>
    </source>
</evidence>
<evidence type="ECO:0000256" key="4">
    <source>
        <dbReference type="PROSITE-ProRule" id="PRU00335"/>
    </source>
</evidence>
<sequence>MSRKRAFDRDAVLEIALLEFWRHGYEATSIASLTAAMGIRPPSLYAAFGDKRHLFEEVVQRYRRHDFSARALAEEPTARAAIARMLREAAINYTDSRHPPGCLVFSAAVNVGPESADVREAMRGIREGAKAAIAAFIASDVAAGRLPEGTDPGALALFYAATIQGMSDQARDGATRRDLERVAELAMLAWPGEREGTPDGPLGRDPG</sequence>
<dbReference type="PROSITE" id="PS50977">
    <property type="entry name" value="HTH_TETR_2"/>
    <property type="match status" value="1"/>
</dbReference>
<dbReference type="SUPFAM" id="SSF46689">
    <property type="entry name" value="Homeodomain-like"/>
    <property type="match status" value="1"/>
</dbReference>
<gene>
    <name evidence="6" type="ORF">ACFFRH_18615</name>
</gene>
<evidence type="ECO:0000313" key="7">
    <source>
        <dbReference type="Proteomes" id="UP001589610"/>
    </source>
</evidence>
<feature type="DNA-binding region" description="H-T-H motif" evidence="4">
    <location>
        <begin position="29"/>
        <end position="48"/>
    </location>
</feature>
<dbReference type="InterPro" id="IPR001647">
    <property type="entry name" value="HTH_TetR"/>
</dbReference>
<dbReference type="InterPro" id="IPR009057">
    <property type="entry name" value="Homeodomain-like_sf"/>
</dbReference>
<dbReference type="EMBL" id="JBHMBS010000008">
    <property type="protein sequence ID" value="MFB9677498.1"/>
    <property type="molecule type" value="Genomic_DNA"/>
</dbReference>
<dbReference type="Proteomes" id="UP001589610">
    <property type="component" value="Unassembled WGS sequence"/>
</dbReference>
<organism evidence="6 7">
    <name type="scientific">Streptosporangium vulgare</name>
    <dbReference type="NCBI Taxonomy" id="46190"/>
    <lineage>
        <taxon>Bacteria</taxon>
        <taxon>Bacillati</taxon>
        <taxon>Actinomycetota</taxon>
        <taxon>Actinomycetes</taxon>
        <taxon>Streptosporangiales</taxon>
        <taxon>Streptosporangiaceae</taxon>
        <taxon>Streptosporangium</taxon>
    </lineage>
</organism>
<proteinExistence type="predicted"/>
<evidence type="ECO:0000256" key="1">
    <source>
        <dbReference type="ARBA" id="ARBA00023015"/>
    </source>
</evidence>
<evidence type="ECO:0000313" key="6">
    <source>
        <dbReference type="EMBL" id="MFB9677498.1"/>
    </source>
</evidence>
<dbReference type="PANTHER" id="PTHR47506:SF1">
    <property type="entry name" value="HTH-TYPE TRANSCRIPTIONAL REGULATOR YJDC"/>
    <property type="match status" value="1"/>
</dbReference>
<keyword evidence="7" id="KW-1185">Reference proteome</keyword>
<keyword evidence="1" id="KW-0805">Transcription regulation</keyword>
<dbReference type="SUPFAM" id="SSF48498">
    <property type="entry name" value="Tetracyclin repressor-like, C-terminal domain"/>
    <property type="match status" value="1"/>
</dbReference>
<dbReference type="InterPro" id="IPR011075">
    <property type="entry name" value="TetR_C"/>
</dbReference>
<evidence type="ECO:0000259" key="5">
    <source>
        <dbReference type="PROSITE" id="PS50977"/>
    </source>
</evidence>
<keyword evidence="2 4" id="KW-0238">DNA-binding</keyword>